<organism evidence="1 2">
    <name type="scientific">Tepidimonas thermarum</name>
    <dbReference type="NCBI Taxonomy" id="335431"/>
    <lineage>
        <taxon>Bacteria</taxon>
        <taxon>Pseudomonadati</taxon>
        <taxon>Pseudomonadota</taxon>
        <taxon>Betaproteobacteria</taxon>
        <taxon>Burkholderiales</taxon>
        <taxon>Tepidimonas</taxon>
    </lineage>
</organism>
<proteinExistence type="predicted"/>
<dbReference type="AlphaFoldDB" id="A0A554X0P5"/>
<gene>
    <name evidence="1" type="ORF">Tther_01478</name>
</gene>
<keyword evidence="2" id="KW-1185">Reference proteome</keyword>
<evidence type="ECO:0000313" key="2">
    <source>
        <dbReference type="Proteomes" id="UP000318542"/>
    </source>
</evidence>
<comment type="caution">
    <text evidence="1">The sequence shown here is derived from an EMBL/GenBank/DDBJ whole genome shotgun (WGS) entry which is preliminary data.</text>
</comment>
<sequence>MNANRHTNLVNTHATQSLDTLGHKLAEAALTVLVRTCRKEVASASRDELEAACVAMRAQARPVIDRLLDDARAAPWVAEAAFHAAALDLAQAGIAVLRKA</sequence>
<evidence type="ECO:0000313" key="1">
    <source>
        <dbReference type="EMBL" id="TSE29429.1"/>
    </source>
</evidence>
<dbReference type="RefSeq" id="WP_143902459.1">
    <property type="nucleotide sequence ID" value="NZ_VJOL01000025.1"/>
</dbReference>
<dbReference type="Proteomes" id="UP000318542">
    <property type="component" value="Unassembled WGS sequence"/>
</dbReference>
<accession>A0A554X0P5</accession>
<dbReference type="EMBL" id="VJOL01000025">
    <property type="protein sequence ID" value="TSE29429.1"/>
    <property type="molecule type" value="Genomic_DNA"/>
</dbReference>
<name>A0A554X0P5_9BURK</name>
<protein>
    <submittedName>
        <fullName evidence="1">Uncharacterized protein</fullName>
    </submittedName>
</protein>
<dbReference type="OrthoDB" id="8917689at2"/>
<reference evidence="1 2" key="1">
    <citation type="submission" date="2019-07" db="EMBL/GenBank/DDBJ databases">
        <title>Tepidimonas thermarum AA-1 draft genome.</title>
        <authorList>
            <person name="Da Costa M.S."/>
            <person name="Froufe H.J.C."/>
            <person name="Egas C."/>
            <person name="Albuquerque L."/>
        </authorList>
    </citation>
    <scope>NUCLEOTIDE SEQUENCE [LARGE SCALE GENOMIC DNA]</scope>
    <source>
        <strain evidence="1 2">AA-1</strain>
    </source>
</reference>